<keyword evidence="4 7" id="KW-1133">Transmembrane helix</keyword>
<feature type="compositionally biased region" description="Gly residues" evidence="6">
    <location>
        <begin position="117"/>
        <end position="126"/>
    </location>
</feature>
<dbReference type="Proteomes" id="UP001161017">
    <property type="component" value="Unassembled WGS sequence"/>
</dbReference>
<comment type="subcellular location">
    <subcellularLocation>
        <location evidence="1">Cell membrane</location>
        <topology evidence="1">Multi-pass membrane protein</topology>
    </subcellularLocation>
</comment>
<dbReference type="AlphaFoldDB" id="A0AA43QMA4"/>
<comment type="caution">
    <text evidence="9">The sequence shown here is derived from an EMBL/GenBank/DDBJ whole genome shotgun (WGS) entry which is preliminary data.</text>
</comment>
<feature type="transmembrane region" description="Helical" evidence="7">
    <location>
        <begin position="269"/>
        <end position="289"/>
    </location>
</feature>
<keyword evidence="10" id="KW-1185">Reference proteome</keyword>
<feature type="compositionally biased region" description="Pro residues" evidence="6">
    <location>
        <begin position="14"/>
        <end position="23"/>
    </location>
</feature>
<evidence type="ECO:0000256" key="3">
    <source>
        <dbReference type="ARBA" id="ARBA00022692"/>
    </source>
</evidence>
<dbReference type="InterPro" id="IPR052053">
    <property type="entry name" value="IM_YidH-like"/>
</dbReference>
<evidence type="ECO:0000256" key="1">
    <source>
        <dbReference type="ARBA" id="ARBA00004651"/>
    </source>
</evidence>
<dbReference type="InterPro" id="IPR003807">
    <property type="entry name" value="DUF202"/>
</dbReference>
<evidence type="ECO:0000256" key="2">
    <source>
        <dbReference type="ARBA" id="ARBA00022475"/>
    </source>
</evidence>
<dbReference type="EMBL" id="JAPUFD010000007">
    <property type="protein sequence ID" value="MDI1488482.1"/>
    <property type="molecule type" value="Genomic_DNA"/>
</dbReference>
<accession>A0AA43QMA4</accession>
<feature type="region of interest" description="Disordered" evidence="6">
    <location>
        <begin position="1"/>
        <end position="189"/>
    </location>
</feature>
<feature type="compositionally biased region" description="Low complexity" evidence="6">
    <location>
        <begin position="140"/>
        <end position="154"/>
    </location>
</feature>
<reference evidence="9" key="1">
    <citation type="journal article" date="2023" name="Genome Biol. Evol.">
        <title>First Whole Genome Sequence and Flow Cytometry Genome Size Data for the Lichen-Forming Fungus Ramalina farinacea (Ascomycota).</title>
        <authorList>
            <person name="Llewellyn T."/>
            <person name="Mian S."/>
            <person name="Hill R."/>
            <person name="Leitch I.J."/>
            <person name="Gaya E."/>
        </authorList>
    </citation>
    <scope>NUCLEOTIDE SEQUENCE</scope>
    <source>
        <strain evidence="9">LIQ254RAFAR</strain>
    </source>
</reference>
<feature type="domain" description="DUF202" evidence="8">
    <location>
        <begin position="213"/>
        <end position="296"/>
    </location>
</feature>
<evidence type="ECO:0000259" key="8">
    <source>
        <dbReference type="Pfam" id="PF02656"/>
    </source>
</evidence>
<keyword evidence="3 7" id="KW-0812">Transmembrane</keyword>
<evidence type="ECO:0000256" key="6">
    <source>
        <dbReference type="SAM" id="MobiDB-lite"/>
    </source>
</evidence>
<dbReference type="PANTHER" id="PTHR34187">
    <property type="entry name" value="FGR18P"/>
    <property type="match status" value="1"/>
</dbReference>
<keyword evidence="2" id="KW-1003">Cell membrane</keyword>
<sequence length="340" mass="35136">MTSLAPPASSKRSPSPPISPGTAPPADTIPKAPPRSSQRQSSIQFASLPQRQSSMSAPTAAAAGQRNDPTTTTNRPPSAGAESSADEITPMIGRERGPAGKRGGYTHSTGNGVHGPQDGGGGGGGVADSEDEPANTRSGAPPRTASTAGSSSSSSKRRRGKAQMGAGGRDGAADGPTQGEGEGKAKEGWMHRLKGSLEKYGSVELDNKGSVARDHLALERTFLAWLRTSLAFASIGVAITQLFRLNTSIEKHEGNIPDNPPGAAHLRQVGKPLGATFLGISILVLLVGGRRYFESQYWIIRGKFPASRGSVFLVTAVAAALIVTSLVVVCVVDPGVFEKR</sequence>
<name>A0AA43QMA4_9LECA</name>
<protein>
    <recommendedName>
        <fullName evidence="8">DUF202 domain-containing protein</fullName>
    </recommendedName>
</protein>
<evidence type="ECO:0000313" key="9">
    <source>
        <dbReference type="EMBL" id="MDI1488482.1"/>
    </source>
</evidence>
<keyword evidence="5 7" id="KW-0472">Membrane</keyword>
<evidence type="ECO:0000256" key="5">
    <source>
        <dbReference type="ARBA" id="ARBA00023136"/>
    </source>
</evidence>
<organism evidence="9 10">
    <name type="scientific">Ramalina farinacea</name>
    <dbReference type="NCBI Taxonomy" id="258253"/>
    <lineage>
        <taxon>Eukaryota</taxon>
        <taxon>Fungi</taxon>
        <taxon>Dikarya</taxon>
        <taxon>Ascomycota</taxon>
        <taxon>Pezizomycotina</taxon>
        <taxon>Lecanoromycetes</taxon>
        <taxon>OSLEUM clade</taxon>
        <taxon>Lecanoromycetidae</taxon>
        <taxon>Lecanorales</taxon>
        <taxon>Lecanorineae</taxon>
        <taxon>Ramalinaceae</taxon>
        <taxon>Ramalina</taxon>
    </lineage>
</organism>
<dbReference type="GO" id="GO:0005886">
    <property type="term" value="C:plasma membrane"/>
    <property type="evidence" value="ECO:0007669"/>
    <property type="project" value="UniProtKB-SubCell"/>
</dbReference>
<evidence type="ECO:0000256" key="7">
    <source>
        <dbReference type="SAM" id="Phobius"/>
    </source>
</evidence>
<feature type="transmembrane region" description="Helical" evidence="7">
    <location>
        <begin position="310"/>
        <end position="337"/>
    </location>
</feature>
<gene>
    <name evidence="9" type="ORF">OHK93_007757</name>
</gene>
<proteinExistence type="predicted"/>
<feature type="compositionally biased region" description="Low complexity" evidence="6">
    <location>
        <begin position="1"/>
        <end position="13"/>
    </location>
</feature>
<evidence type="ECO:0000256" key="4">
    <source>
        <dbReference type="ARBA" id="ARBA00022989"/>
    </source>
</evidence>
<evidence type="ECO:0000313" key="10">
    <source>
        <dbReference type="Proteomes" id="UP001161017"/>
    </source>
</evidence>
<feature type="compositionally biased region" description="Polar residues" evidence="6">
    <location>
        <begin position="43"/>
        <end position="57"/>
    </location>
</feature>
<dbReference type="PANTHER" id="PTHR34187:SF2">
    <property type="entry name" value="DUF202 DOMAIN-CONTAINING PROTEIN"/>
    <property type="match status" value="1"/>
</dbReference>
<dbReference type="Pfam" id="PF02656">
    <property type="entry name" value="DUF202"/>
    <property type="match status" value="1"/>
</dbReference>